<organism evidence="2 3">
    <name type="scientific">Hibiscus sabdariffa</name>
    <name type="common">roselle</name>
    <dbReference type="NCBI Taxonomy" id="183260"/>
    <lineage>
        <taxon>Eukaryota</taxon>
        <taxon>Viridiplantae</taxon>
        <taxon>Streptophyta</taxon>
        <taxon>Embryophyta</taxon>
        <taxon>Tracheophyta</taxon>
        <taxon>Spermatophyta</taxon>
        <taxon>Magnoliopsida</taxon>
        <taxon>eudicotyledons</taxon>
        <taxon>Gunneridae</taxon>
        <taxon>Pentapetalae</taxon>
        <taxon>rosids</taxon>
        <taxon>malvids</taxon>
        <taxon>Malvales</taxon>
        <taxon>Malvaceae</taxon>
        <taxon>Malvoideae</taxon>
        <taxon>Hibiscus</taxon>
    </lineage>
</organism>
<gene>
    <name evidence="2" type="ORF">V6N12_066611</name>
    <name evidence="1" type="ORF">V6N12_073914</name>
</gene>
<reference evidence="2 3" key="1">
    <citation type="journal article" date="2024" name="G3 (Bethesda)">
        <title>Genome assembly of Hibiscus sabdariffa L. provides insights into metabolisms of medicinal natural products.</title>
        <authorList>
            <person name="Kim T."/>
        </authorList>
    </citation>
    <scope>NUCLEOTIDE SEQUENCE [LARGE SCALE GENOMIC DNA]</scope>
    <source>
        <strain evidence="2">TK-2024</strain>
        <tissue evidence="2">Old leaves</tissue>
    </source>
</reference>
<dbReference type="EMBL" id="JBBPBM010000046">
    <property type="protein sequence ID" value="KAK8522041.1"/>
    <property type="molecule type" value="Genomic_DNA"/>
</dbReference>
<comment type="caution">
    <text evidence="2">The sequence shown here is derived from an EMBL/GenBank/DDBJ whole genome shotgun (WGS) entry which is preliminary data.</text>
</comment>
<evidence type="ECO:0000313" key="3">
    <source>
        <dbReference type="Proteomes" id="UP001472677"/>
    </source>
</evidence>
<protein>
    <submittedName>
        <fullName evidence="2">Uncharacterized protein</fullName>
    </submittedName>
</protein>
<evidence type="ECO:0000313" key="2">
    <source>
        <dbReference type="EMBL" id="KAK8522041.1"/>
    </source>
</evidence>
<keyword evidence="3" id="KW-1185">Reference proteome</keyword>
<sequence length="91" mass="10294">MEINWAEFLFKNKVAQEVAGNGWAGEAGPVNSRGGRASWYRGDVVDKRKMDLVFNHSKIPNIDIGLSDSLEDHIEIAQRSLEEQEHPPFPF</sequence>
<evidence type="ECO:0000313" key="1">
    <source>
        <dbReference type="EMBL" id="KAK8498518.1"/>
    </source>
</evidence>
<name>A0ABR2CQL9_9ROSI</name>
<proteinExistence type="predicted"/>
<dbReference type="EMBL" id="JBBPBM010000258">
    <property type="protein sequence ID" value="KAK8498518.1"/>
    <property type="molecule type" value="Genomic_DNA"/>
</dbReference>
<dbReference type="Proteomes" id="UP001472677">
    <property type="component" value="Unassembled WGS sequence"/>
</dbReference>
<accession>A0ABR2CQL9</accession>